<comment type="subcellular location">
    <subcellularLocation>
        <location evidence="1 7">Nucleus</location>
    </subcellularLocation>
</comment>
<evidence type="ECO:0000256" key="4">
    <source>
        <dbReference type="ARBA" id="ARBA00023163"/>
    </source>
</evidence>
<evidence type="ECO:0000256" key="8">
    <source>
        <dbReference type="SAM" id="MobiDB-lite"/>
    </source>
</evidence>
<dbReference type="GO" id="GO:0003677">
    <property type="term" value="F:DNA binding"/>
    <property type="evidence" value="ECO:0007669"/>
    <property type="project" value="UniProtKB-UniRule"/>
</dbReference>
<comment type="subunit">
    <text evidence="7">Tetramer of two alpha and two beta chains.</text>
</comment>
<dbReference type="InterPro" id="IPR016656">
    <property type="entry name" value="TFIIE-bsu"/>
</dbReference>
<evidence type="ECO:0000256" key="1">
    <source>
        <dbReference type="ARBA" id="ARBA00004123"/>
    </source>
</evidence>
<feature type="region of interest" description="Disordered" evidence="8">
    <location>
        <begin position="17"/>
        <end position="59"/>
    </location>
</feature>
<dbReference type="FunFam" id="1.10.10.10:FF:000177">
    <property type="entry name" value="Transcription initiation factor IIE subunit beta"/>
    <property type="match status" value="1"/>
</dbReference>
<gene>
    <name evidence="10" type="ORF">ONB1V03_LOCUS3121</name>
</gene>
<keyword evidence="5 7" id="KW-0539">Nucleus</keyword>
<dbReference type="InterPro" id="IPR036388">
    <property type="entry name" value="WH-like_DNA-bd_sf"/>
</dbReference>
<proteinExistence type="inferred from homology"/>
<keyword evidence="3 7" id="KW-0238">DNA-binding</keyword>
<dbReference type="AlphaFoldDB" id="A0A7R9QD82"/>
<dbReference type="PROSITE" id="PS51351">
    <property type="entry name" value="TFIIE_BETA_C"/>
    <property type="match status" value="1"/>
</dbReference>
<dbReference type="OrthoDB" id="5323195at2759"/>
<evidence type="ECO:0000313" key="10">
    <source>
        <dbReference type="EMBL" id="CAD7641475.1"/>
    </source>
</evidence>
<sequence>MDPSLLREREAFKKKAFATPVVENRKASSKSSSATTSTANASTASSKSSKRPKKESTPQTTRDLYAFGRQSGASSHNFAVLAKIVNWMKQRYLDGDAEALTFDDLLDETNQLDLTPKQKNWLLIEALPNNPKIVITDDQKYAFKPLYPLRDKKSLLRLLDKCDQRGMGGVALEDVQESLPNADRHVKSLADQKKIIIITRPMDKKKVLFYNDSSQDMKVDDEFQKLWRSVAVEGIDEMKIEEYLANQGITSMQDVGLKKTAHVQKRKKAATKRKANFKKLNDHMQDILEDYTDK</sequence>
<dbReference type="Pfam" id="PF18121">
    <property type="entry name" value="TFA2_Winged_2"/>
    <property type="match status" value="1"/>
</dbReference>
<keyword evidence="2 7" id="KW-0805">Transcription regulation</keyword>
<keyword evidence="11" id="KW-1185">Reference proteome</keyword>
<dbReference type="EMBL" id="CAJPVJ010000854">
    <property type="protein sequence ID" value="CAG2163547.1"/>
    <property type="molecule type" value="Genomic_DNA"/>
</dbReference>
<feature type="domain" description="TFIIE beta" evidence="9">
    <location>
        <begin position="69"/>
        <end position="150"/>
    </location>
</feature>
<dbReference type="EMBL" id="OC915679">
    <property type="protein sequence ID" value="CAD7641475.1"/>
    <property type="molecule type" value="Genomic_DNA"/>
</dbReference>
<dbReference type="GO" id="GO:0005673">
    <property type="term" value="C:transcription factor TFIIE complex"/>
    <property type="evidence" value="ECO:0007669"/>
    <property type="project" value="UniProtKB-UniRule"/>
</dbReference>
<dbReference type="PIRSF" id="PIRSF016398">
    <property type="entry name" value="TFIIE-beta"/>
    <property type="match status" value="1"/>
</dbReference>
<reference evidence="10" key="1">
    <citation type="submission" date="2020-11" db="EMBL/GenBank/DDBJ databases">
        <authorList>
            <person name="Tran Van P."/>
        </authorList>
    </citation>
    <scope>NUCLEOTIDE SEQUENCE</scope>
</reference>
<evidence type="ECO:0000256" key="5">
    <source>
        <dbReference type="ARBA" id="ARBA00023242"/>
    </source>
</evidence>
<evidence type="ECO:0000259" key="9">
    <source>
        <dbReference type="PROSITE" id="PS51351"/>
    </source>
</evidence>
<evidence type="ECO:0000256" key="6">
    <source>
        <dbReference type="ARBA" id="ARBA00025581"/>
    </source>
</evidence>
<comment type="similarity">
    <text evidence="7">Belongs to the TFIIE beta subunit family.</text>
</comment>
<dbReference type="Pfam" id="PF02186">
    <property type="entry name" value="TFIIE_beta"/>
    <property type="match status" value="1"/>
</dbReference>
<dbReference type="Gene3D" id="1.10.10.10">
    <property type="entry name" value="Winged helix-like DNA-binding domain superfamily/Winged helix DNA-binding domain"/>
    <property type="match status" value="1"/>
</dbReference>
<dbReference type="InterPro" id="IPR036390">
    <property type="entry name" value="WH_DNA-bd_sf"/>
</dbReference>
<comment type="function">
    <text evidence="6 7">Recruits TFIIH to the initiation complex and stimulates the RNA polymerase II C-terminal domain kinase and DNA-dependent ATPase activities of TFIIH. Both TFIIH and TFIIE are required for promoter clearance by RNA polymerase.</text>
</comment>
<evidence type="ECO:0000256" key="7">
    <source>
        <dbReference type="PIRNR" id="PIRNR016398"/>
    </source>
</evidence>
<dbReference type="SUPFAM" id="SSF46785">
    <property type="entry name" value="Winged helix' DNA-binding domain"/>
    <property type="match status" value="1"/>
</dbReference>
<dbReference type="GO" id="GO:0001097">
    <property type="term" value="F:TFIIH-class transcription factor complex binding"/>
    <property type="evidence" value="ECO:0007669"/>
    <property type="project" value="TreeGrafter"/>
</dbReference>
<feature type="compositionally biased region" description="Low complexity" evidence="8">
    <location>
        <begin position="29"/>
        <end position="47"/>
    </location>
</feature>
<keyword evidence="4 7" id="KW-0804">Transcription</keyword>
<evidence type="ECO:0000256" key="2">
    <source>
        <dbReference type="ARBA" id="ARBA00023015"/>
    </source>
</evidence>
<accession>A0A7R9QD82</accession>
<dbReference type="Proteomes" id="UP000728032">
    <property type="component" value="Unassembled WGS sequence"/>
</dbReference>
<evidence type="ECO:0000256" key="3">
    <source>
        <dbReference type="ARBA" id="ARBA00023125"/>
    </source>
</evidence>
<dbReference type="InterPro" id="IPR040501">
    <property type="entry name" value="TFA2_Winged_2"/>
</dbReference>
<dbReference type="PANTHER" id="PTHR12716:SF8">
    <property type="entry name" value="TRANSCRIPTION INITIATION FACTOR IIE SUBUNIT BETA"/>
    <property type="match status" value="1"/>
</dbReference>
<organism evidence="10">
    <name type="scientific">Oppiella nova</name>
    <dbReference type="NCBI Taxonomy" id="334625"/>
    <lineage>
        <taxon>Eukaryota</taxon>
        <taxon>Metazoa</taxon>
        <taxon>Ecdysozoa</taxon>
        <taxon>Arthropoda</taxon>
        <taxon>Chelicerata</taxon>
        <taxon>Arachnida</taxon>
        <taxon>Acari</taxon>
        <taxon>Acariformes</taxon>
        <taxon>Sarcoptiformes</taxon>
        <taxon>Oribatida</taxon>
        <taxon>Brachypylina</taxon>
        <taxon>Oppioidea</taxon>
        <taxon>Oppiidae</taxon>
        <taxon>Oppiella</taxon>
    </lineage>
</organism>
<evidence type="ECO:0000313" key="11">
    <source>
        <dbReference type="Proteomes" id="UP000728032"/>
    </source>
</evidence>
<dbReference type="PANTHER" id="PTHR12716">
    <property type="entry name" value="TRANSCRIPTION INITIATION FACTOR IIE, BETA SUBUNIT"/>
    <property type="match status" value="1"/>
</dbReference>
<dbReference type="InterPro" id="IPR003166">
    <property type="entry name" value="TFIIE_bsu_DNA-bd"/>
</dbReference>
<dbReference type="CDD" id="cd07977">
    <property type="entry name" value="TFIIE_beta_winged_helix"/>
    <property type="match status" value="1"/>
</dbReference>
<dbReference type="GO" id="GO:0006367">
    <property type="term" value="P:transcription initiation at RNA polymerase II promoter"/>
    <property type="evidence" value="ECO:0007669"/>
    <property type="project" value="UniProtKB-UniRule"/>
</dbReference>
<protein>
    <recommendedName>
        <fullName evidence="7">Transcription initiation factor IIE subunit beta</fullName>
    </recommendedName>
</protein>
<name>A0A7R9QD82_9ACAR</name>